<keyword evidence="1" id="KW-1133">Transmembrane helix</keyword>
<evidence type="ECO:0000313" key="3">
    <source>
        <dbReference type="Proteomes" id="UP000308549"/>
    </source>
</evidence>
<dbReference type="OrthoDB" id="5360701at2759"/>
<keyword evidence="1" id="KW-0812">Transmembrane</keyword>
<dbReference type="AlphaFoldDB" id="A0A4U0TST4"/>
<name>A0A4U0TST4_9PEZI</name>
<evidence type="ECO:0000256" key="1">
    <source>
        <dbReference type="SAM" id="Phobius"/>
    </source>
</evidence>
<organism evidence="2 3">
    <name type="scientific">Salinomyces thailandicus</name>
    <dbReference type="NCBI Taxonomy" id="706561"/>
    <lineage>
        <taxon>Eukaryota</taxon>
        <taxon>Fungi</taxon>
        <taxon>Dikarya</taxon>
        <taxon>Ascomycota</taxon>
        <taxon>Pezizomycotina</taxon>
        <taxon>Dothideomycetes</taxon>
        <taxon>Dothideomycetidae</taxon>
        <taxon>Mycosphaerellales</taxon>
        <taxon>Teratosphaeriaceae</taxon>
        <taxon>Salinomyces</taxon>
    </lineage>
</organism>
<comment type="caution">
    <text evidence="2">The sequence shown here is derived from an EMBL/GenBank/DDBJ whole genome shotgun (WGS) entry which is preliminary data.</text>
</comment>
<evidence type="ECO:0000313" key="2">
    <source>
        <dbReference type="EMBL" id="TKA25006.1"/>
    </source>
</evidence>
<dbReference type="EMBL" id="NAJL01000039">
    <property type="protein sequence ID" value="TKA25006.1"/>
    <property type="molecule type" value="Genomic_DNA"/>
</dbReference>
<proteinExistence type="predicted"/>
<dbReference type="Proteomes" id="UP000308549">
    <property type="component" value="Unassembled WGS sequence"/>
</dbReference>
<keyword evidence="1" id="KW-0472">Membrane</keyword>
<gene>
    <name evidence="2" type="ORF">B0A50_06104</name>
</gene>
<feature type="transmembrane region" description="Helical" evidence="1">
    <location>
        <begin position="338"/>
        <end position="358"/>
    </location>
</feature>
<protein>
    <submittedName>
        <fullName evidence="2">Uncharacterized protein</fullName>
    </submittedName>
</protein>
<sequence length="436" mass="47304">MELRRTAVCHECLTLLRRPRSRHSAAPALLAPLHYQSSTRRPISAKAHNERLRSHGKAHTAPAVRFASPVLDSLFLAARSANYTVSSQDLHTLHTRIVDLTDSALQSEGGALPEEQRVLYVLEQLEALAQTLIDGPTAESLKHASGKASDSKRPTAESMSATSALLGSVNTRSFPAFITKASLLNLISEKAEHILRHPTIFITPAILKAYVHLQTFLHQPASLPDIFHLYAHKSTPTAQANKAEPTLTPTNPDQINAAIPPATALLALDSAIQCHDLSLALALITTTFRAPAFKKAKILRQGLIPASGLAIAPLAAYTLSTHFGAWQSTMDPGYATSVAFAGILTYVAAVSSIGYVAITTANDQMDRVTWAPGVPLWERWIREEERAALDQVAGAWGFAAVERRGEEEGGEWERLREFVGVGGMVLDRVELMEGME</sequence>
<feature type="transmembrane region" description="Helical" evidence="1">
    <location>
        <begin position="303"/>
        <end position="326"/>
    </location>
</feature>
<reference evidence="2 3" key="1">
    <citation type="submission" date="2017-03" db="EMBL/GenBank/DDBJ databases">
        <title>Genomes of endolithic fungi from Antarctica.</title>
        <authorList>
            <person name="Coleine C."/>
            <person name="Masonjones S."/>
            <person name="Stajich J.E."/>
        </authorList>
    </citation>
    <scope>NUCLEOTIDE SEQUENCE [LARGE SCALE GENOMIC DNA]</scope>
    <source>
        <strain evidence="2 3">CCFEE 6315</strain>
    </source>
</reference>
<keyword evidence="3" id="KW-1185">Reference proteome</keyword>
<accession>A0A4U0TST4</accession>